<protein>
    <submittedName>
        <fullName evidence="3">Uncharacterized protein</fullName>
    </submittedName>
</protein>
<evidence type="ECO:0000313" key="4">
    <source>
        <dbReference type="Proteomes" id="UP000004416"/>
    </source>
</evidence>
<comment type="caution">
    <text evidence="3">The sequence shown here is derived from an EMBL/GenBank/DDBJ whole genome shotgun (WGS) entry which is preliminary data.</text>
</comment>
<evidence type="ECO:0000256" key="2">
    <source>
        <dbReference type="SAM" id="MobiDB-lite"/>
    </source>
</evidence>
<feature type="coiled-coil region" evidence="1">
    <location>
        <begin position="147"/>
        <end position="223"/>
    </location>
</feature>
<dbReference type="Proteomes" id="UP000004416">
    <property type="component" value="Unassembled WGS sequence"/>
</dbReference>
<dbReference type="HOGENOM" id="CLU_062996_0_0_9"/>
<dbReference type="AlphaFoldDB" id="G9XJP9"/>
<sequence length="296" mass="33961">MDDLLTERTPLLIATEINTIKQQTGKILLASAIEVGRRLREAKELLPYGEWTEWLEESVSYTERTAQNLMRIFDAYGSQQIPPAGAVSRKAGALNSGSPTSEDQVQKQGPPPNLNYTQALLLLGVPEEERFQLMEELDLESMTTRELEKAIQERRQAAVERDQALQENAELQKTVEERDSRVTHLTKEVDGLKKKAEELNQAKAKEEAKVEKLNMDLESKKQSTSAKAIDRMSRNLDAAYHKAKANRIAFLYESMERNFRELRHELKEFAAKEPETYEVYRDKVMDFLTKGMKEKL</sequence>
<feature type="region of interest" description="Disordered" evidence="2">
    <location>
        <begin position="86"/>
        <end position="112"/>
    </location>
</feature>
<dbReference type="EMBL" id="AFZX01000030">
    <property type="protein sequence ID" value="EHL08193.1"/>
    <property type="molecule type" value="Genomic_DNA"/>
</dbReference>
<evidence type="ECO:0000313" key="3">
    <source>
        <dbReference type="EMBL" id="EHL08193.1"/>
    </source>
</evidence>
<dbReference type="PATRIC" id="fig|537010.4.peg.1091"/>
<dbReference type="Pfam" id="PF11300">
    <property type="entry name" value="DUF3102"/>
    <property type="match status" value="1"/>
</dbReference>
<organism evidence="3 4">
    <name type="scientific">Desulfitobacterium hafniense DP7</name>
    <dbReference type="NCBI Taxonomy" id="537010"/>
    <lineage>
        <taxon>Bacteria</taxon>
        <taxon>Bacillati</taxon>
        <taxon>Bacillota</taxon>
        <taxon>Clostridia</taxon>
        <taxon>Eubacteriales</taxon>
        <taxon>Desulfitobacteriaceae</taxon>
        <taxon>Desulfitobacterium</taxon>
    </lineage>
</organism>
<proteinExistence type="predicted"/>
<gene>
    <name evidence="3" type="ORF">HMPREF0322_01180</name>
</gene>
<name>G9XJP9_DESHA</name>
<reference evidence="3 4" key="1">
    <citation type="submission" date="2011-08" db="EMBL/GenBank/DDBJ databases">
        <authorList>
            <person name="Weinstock G."/>
            <person name="Sodergren E."/>
            <person name="Clifton S."/>
            <person name="Fulton L."/>
            <person name="Fulton B."/>
            <person name="Courtney L."/>
            <person name="Fronick C."/>
            <person name="Harrison M."/>
            <person name="Strong C."/>
            <person name="Farmer C."/>
            <person name="Delahaunty K."/>
            <person name="Markovic C."/>
            <person name="Hall O."/>
            <person name="Minx P."/>
            <person name="Tomlinson C."/>
            <person name="Mitreva M."/>
            <person name="Hou S."/>
            <person name="Chen J."/>
            <person name="Wollam A."/>
            <person name="Pepin K.H."/>
            <person name="Johnson M."/>
            <person name="Bhonagiri V."/>
            <person name="Zhang X."/>
            <person name="Suruliraj S."/>
            <person name="Warren W."/>
            <person name="Chinwalla A."/>
            <person name="Mardis E.R."/>
            <person name="Wilson R.K."/>
        </authorList>
    </citation>
    <scope>NUCLEOTIDE SEQUENCE [LARGE SCALE GENOMIC DNA]</scope>
    <source>
        <strain evidence="3 4">DP7</strain>
    </source>
</reference>
<feature type="compositionally biased region" description="Polar residues" evidence="2">
    <location>
        <begin position="95"/>
        <end position="107"/>
    </location>
</feature>
<dbReference type="InterPro" id="IPR021451">
    <property type="entry name" value="DUF3102"/>
</dbReference>
<accession>G9XJP9</accession>
<keyword evidence="1" id="KW-0175">Coiled coil</keyword>
<dbReference type="RefSeq" id="WP_005809973.1">
    <property type="nucleotide sequence ID" value="NZ_JH414456.1"/>
</dbReference>
<evidence type="ECO:0000256" key="1">
    <source>
        <dbReference type="SAM" id="Coils"/>
    </source>
</evidence>